<accession>A0AAN9J3V4</accession>
<sequence>MKKTSVILAFFFTCLLIGITAGADPEPVLDTSGKKVRPGIKYYILPASIGSGGLTLINPDNTCPLYVVQEKSLYSGKPVTFSSYGSKDEILTSTDLNVTSIVKQATTSCNKTLQWSLRKAVPGVWFAVAGDEFSEVTVSTVHIDKFGTEGYVLSFCSDLCPTCPIVCNKLGLYEAEDGYKHLAQNYQIQPYPFKFKRA</sequence>
<evidence type="ECO:0000313" key="2">
    <source>
        <dbReference type="EMBL" id="KAK7291299.1"/>
    </source>
</evidence>
<dbReference type="SUPFAM" id="SSF50386">
    <property type="entry name" value="STI-like"/>
    <property type="match status" value="1"/>
</dbReference>
<proteinExistence type="predicted"/>
<dbReference type="SMART" id="SM00452">
    <property type="entry name" value="STI"/>
    <property type="match status" value="1"/>
</dbReference>
<dbReference type="Pfam" id="PF00197">
    <property type="entry name" value="Kunitz_legume"/>
    <property type="match status" value="1"/>
</dbReference>
<evidence type="ECO:0000256" key="1">
    <source>
        <dbReference type="SAM" id="SignalP"/>
    </source>
</evidence>
<keyword evidence="3" id="KW-1185">Reference proteome</keyword>
<dbReference type="EMBL" id="JAYWIO010000001">
    <property type="protein sequence ID" value="KAK7291299.1"/>
    <property type="molecule type" value="Genomic_DNA"/>
</dbReference>
<protein>
    <submittedName>
        <fullName evidence="2">Uncharacterized protein</fullName>
    </submittedName>
</protein>
<evidence type="ECO:0000313" key="3">
    <source>
        <dbReference type="Proteomes" id="UP001372338"/>
    </source>
</evidence>
<dbReference type="Proteomes" id="UP001372338">
    <property type="component" value="Unassembled WGS sequence"/>
</dbReference>
<keyword evidence="1" id="KW-0732">Signal</keyword>
<name>A0AAN9J3V4_CROPI</name>
<dbReference type="InterPro" id="IPR011065">
    <property type="entry name" value="Kunitz_inhibitor_STI-like_sf"/>
</dbReference>
<dbReference type="AlphaFoldDB" id="A0AAN9J3V4"/>
<organism evidence="2 3">
    <name type="scientific">Crotalaria pallida</name>
    <name type="common">Smooth rattlebox</name>
    <name type="synonym">Crotalaria striata</name>
    <dbReference type="NCBI Taxonomy" id="3830"/>
    <lineage>
        <taxon>Eukaryota</taxon>
        <taxon>Viridiplantae</taxon>
        <taxon>Streptophyta</taxon>
        <taxon>Embryophyta</taxon>
        <taxon>Tracheophyta</taxon>
        <taxon>Spermatophyta</taxon>
        <taxon>Magnoliopsida</taxon>
        <taxon>eudicotyledons</taxon>
        <taxon>Gunneridae</taxon>
        <taxon>Pentapetalae</taxon>
        <taxon>rosids</taxon>
        <taxon>fabids</taxon>
        <taxon>Fabales</taxon>
        <taxon>Fabaceae</taxon>
        <taxon>Papilionoideae</taxon>
        <taxon>50 kb inversion clade</taxon>
        <taxon>genistoids sensu lato</taxon>
        <taxon>core genistoids</taxon>
        <taxon>Crotalarieae</taxon>
        <taxon>Crotalaria</taxon>
    </lineage>
</organism>
<dbReference type="GO" id="GO:0004866">
    <property type="term" value="F:endopeptidase inhibitor activity"/>
    <property type="evidence" value="ECO:0007669"/>
    <property type="project" value="InterPro"/>
</dbReference>
<dbReference type="Gene3D" id="2.80.10.50">
    <property type="match status" value="1"/>
</dbReference>
<gene>
    <name evidence="2" type="ORF">RIF29_06318</name>
</gene>
<dbReference type="PANTHER" id="PTHR33107:SF85">
    <property type="entry name" value="KUNITZ TYPE TRYPSIN INHIBITOR _ MIRACULIN"/>
    <property type="match status" value="1"/>
</dbReference>
<reference evidence="2 3" key="1">
    <citation type="submission" date="2024-01" db="EMBL/GenBank/DDBJ databases">
        <title>The genomes of 5 underutilized Papilionoideae crops provide insights into root nodulation and disease resistanc.</title>
        <authorList>
            <person name="Yuan L."/>
        </authorList>
    </citation>
    <scope>NUCLEOTIDE SEQUENCE [LARGE SCALE GENOMIC DNA]</scope>
    <source>
        <strain evidence="2">ZHUSHIDOU_FW_LH</strain>
        <tissue evidence="2">Leaf</tissue>
    </source>
</reference>
<feature type="chain" id="PRO_5042974232" evidence="1">
    <location>
        <begin position="23"/>
        <end position="198"/>
    </location>
</feature>
<dbReference type="PANTHER" id="PTHR33107">
    <property type="entry name" value="KUNITZ TRYPSIN INHIBITOR 2"/>
    <property type="match status" value="1"/>
</dbReference>
<dbReference type="InterPro" id="IPR002160">
    <property type="entry name" value="Prot_inh_Kunz-lg"/>
</dbReference>
<comment type="caution">
    <text evidence="2">The sequence shown here is derived from an EMBL/GenBank/DDBJ whole genome shotgun (WGS) entry which is preliminary data.</text>
</comment>
<feature type="signal peptide" evidence="1">
    <location>
        <begin position="1"/>
        <end position="22"/>
    </location>
</feature>